<keyword evidence="2" id="KW-0812">Transmembrane</keyword>
<reference evidence="4 5" key="1">
    <citation type="submission" date="2024-04" db="EMBL/GenBank/DDBJ databases">
        <title>genome sequences of Mucor flavus KT1a and Helicostylum pulchrum KT1b strains isolation_sourced from the surface of a dry-aged beef.</title>
        <authorList>
            <person name="Toyotome T."/>
            <person name="Hosono M."/>
            <person name="Torimaru M."/>
            <person name="Fukuda K."/>
            <person name="Mikami N."/>
        </authorList>
    </citation>
    <scope>NUCLEOTIDE SEQUENCE [LARGE SCALE GENOMIC DNA]</scope>
    <source>
        <strain evidence="4 5">KT1b</strain>
    </source>
</reference>
<accession>A0ABP9XN54</accession>
<keyword evidence="2" id="KW-0472">Membrane</keyword>
<feature type="region of interest" description="Disordered" evidence="1">
    <location>
        <begin position="34"/>
        <end position="164"/>
    </location>
</feature>
<name>A0ABP9XN54_9FUNG</name>
<organism evidence="4 5">
    <name type="scientific">Helicostylum pulchrum</name>
    <dbReference type="NCBI Taxonomy" id="562976"/>
    <lineage>
        <taxon>Eukaryota</taxon>
        <taxon>Fungi</taxon>
        <taxon>Fungi incertae sedis</taxon>
        <taxon>Mucoromycota</taxon>
        <taxon>Mucoromycotina</taxon>
        <taxon>Mucoromycetes</taxon>
        <taxon>Mucorales</taxon>
        <taxon>Mucorineae</taxon>
        <taxon>Mucoraceae</taxon>
        <taxon>Helicostylum</taxon>
    </lineage>
</organism>
<keyword evidence="5" id="KW-1185">Reference proteome</keyword>
<evidence type="ECO:0000313" key="4">
    <source>
        <dbReference type="EMBL" id="GAA5796231.1"/>
    </source>
</evidence>
<evidence type="ECO:0000256" key="1">
    <source>
        <dbReference type="SAM" id="MobiDB-lite"/>
    </source>
</evidence>
<evidence type="ECO:0000256" key="2">
    <source>
        <dbReference type="SAM" id="Phobius"/>
    </source>
</evidence>
<feature type="chain" id="PRO_5046419983" description="Mid2 domain-containing protein" evidence="3">
    <location>
        <begin position="26"/>
        <end position="413"/>
    </location>
</feature>
<keyword evidence="3" id="KW-0732">Signal</keyword>
<evidence type="ECO:0000313" key="5">
    <source>
        <dbReference type="Proteomes" id="UP001476247"/>
    </source>
</evidence>
<keyword evidence="2" id="KW-1133">Transmembrane helix</keyword>
<dbReference type="CDD" id="cd12087">
    <property type="entry name" value="TM_EGFR-like"/>
    <property type="match status" value="1"/>
</dbReference>
<evidence type="ECO:0000256" key="3">
    <source>
        <dbReference type="SAM" id="SignalP"/>
    </source>
</evidence>
<evidence type="ECO:0008006" key="6">
    <source>
        <dbReference type="Google" id="ProtNLM"/>
    </source>
</evidence>
<sequence length="413" mass="44264">MKHLSLKKTVIVALLLLQFTTIVHSQAAGGGGDVVVKPADEPSNIPVGPAATDPPVDPTPTPPIVGPSSTTEEPKPSLSPTTTAAPTTDEPKPPAASSDPVAPPAESSNPTNPNPKPSNQETNSNNPNTKPTNTETSVKPTGTLNDSATNTNTSVNGGSDNGDDGETNKTAIIAGSVVGGLVGIALIAGLLTWLNRRGGCTSRTRRRDIQDDFETHDNAYDLKMTENHNMGAVAAGTGGMAVTSSGAVHSSDNLPPPAPFQHARRFVPPTSNPTGYMNLTDEEYGYHQQNTAYQPQPQGAYQEYNNNSEYDYQQQQQQQHPEYAQHEYQQEYRNEYGQQQQDYIPHDYVNEYQHEGSTNGSATANGAGYQQAYYHTSSNVTSPTLTNTVPAALNDPYRQQLKPDQIEQKPNAA</sequence>
<feature type="signal peptide" evidence="3">
    <location>
        <begin position="1"/>
        <end position="25"/>
    </location>
</feature>
<comment type="caution">
    <text evidence="4">The sequence shown here is derived from an EMBL/GenBank/DDBJ whole genome shotgun (WGS) entry which is preliminary data.</text>
</comment>
<gene>
    <name evidence="4" type="ORF">HPULCUR_001601</name>
</gene>
<feature type="compositionally biased region" description="Pro residues" evidence="1">
    <location>
        <begin position="55"/>
        <end position="65"/>
    </location>
</feature>
<dbReference type="EMBL" id="BAABUJ010000005">
    <property type="protein sequence ID" value="GAA5796231.1"/>
    <property type="molecule type" value="Genomic_DNA"/>
</dbReference>
<proteinExistence type="predicted"/>
<feature type="compositionally biased region" description="Low complexity" evidence="1">
    <location>
        <begin position="147"/>
        <end position="158"/>
    </location>
</feature>
<feature type="transmembrane region" description="Helical" evidence="2">
    <location>
        <begin position="171"/>
        <end position="194"/>
    </location>
</feature>
<protein>
    <recommendedName>
        <fullName evidence="6">Mid2 domain-containing protein</fullName>
    </recommendedName>
</protein>
<dbReference type="Proteomes" id="UP001476247">
    <property type="component" value="Unassembled WGS sequence"/>
</dbReference>
<feature type="compositionally biased region" description="Low complexity" evidence="1">
    <location>
        <begin position="95"/>
        <end position="137"/>
    </location>
</feature>